<dbReference type="AlphaFoldDB" id="A0A1G8A8I6"/>
<proteinExistence type="predicted"/>
<keyword evidence="3" id="KW-1185">Reference proteome</keyword>
<dbReference type="STRING" id="551996.SAMN05192573_107111"/>
<accession>A0A1G8A8I6</accession>
<dbReference type="Proteomes" id="UP000199705">
    <property type="component" value="Unassembled WGS sequence"/>
</dbReference>
<keyword evidence="1" id="KW-1133">Transmembrane helix</keyword>
<keyword evidence="1" id="KW-0472">Membrane</keyword>
<name>A0A1G8A8I6_9SPHI</name>
<protein>
    <submittedName>
        <fullName evidence="2">Uncharacterized protein</fullName>
    </submittedName>
</protein>
<organism evidence="2 3">
    <name type="scientific">Mucilaginibacter gossypii</name>
    <dbReference type="NCBI Taxonomy" id="551996"/>
    <lineage>
        <taxon>Bacteria</taxon>
        <taxon>Pseudomonadati</taxon>
        <taxon>Bacteroidota</taxon>
        <taxon>Sphingobacteriia</taxon>
        <taxon>Sphingobacteriales</taxon>
        <taxon>Sphingobacteriaceae</taxon>
        <taxon>Mucilaginibacter</taxon>
    </lineage>
</organism>
<evidence type="ECO:0000256" key="1">
    <source>
        <dbReference type="SAM" id="Phobius"/>
    </source>
</evidence>
<feature type="transmembrane region" description="Helical" evidence="1">
    <location>
        <begin position="198"/>
        <end position="216"/>
    </location>
</feature>
<reference evidence="3" key="1">
    <citation type="submission" date="2016-10" db="EMBL/GenBank/DDBJ databases">
        <authorList>
            <person name="Varghese N."/>
            <person name="Submissions S."/>
        </authorList>
    </citation>
    <scope>NUCLEOTIDE SEQUENCE [LARGE SCALE GENOMIC DNA]</scope>
    <source>
        <strain evidence="3">Gh-67</strain>
    </source>
</reference>
<gene>
    <name evidence="2" type="ORF">SAMN05192573_107111</name>
</gene>
<dbReference type="EMBL" id="FNCG01000007">
    <property type="protein sequence ID" value="SDH16690.1"/>
    <property type="molecule type" value="Genomic_DNA"/>
</dbReference>
<dbReference type="RefSeq" id="WP_091168654.1">
    <property type="nucleotide sequence ID" value="NZ_FNCG01000007.1"/>
</dbReference>
<evidence type="ECO:0000313" key="2">
    <source>
        <dbReference type="EMBL" id="SDH16690.1"/>
    </source>
</evidence>
<sequence length="324" mass="36886">MFADYQKQVLLTYHEKKTANRLSPNLVHTTPGRLREECMAVFTARYDHHHDEKILRQFFGHREDAAAYLRAITNLKAEKFKPLDNFLKGGTSVTQEKNIELLAWLIDFSPRPYAWDRSYAELERAHHPEAGQMNLPGRILEEGKWEKAKEGPAVMTTPGVPAQTKNQLPGHHAAETHDQAVLRPFPIKTARNSRLRNTAVLMLLLCASGGGIFWAWNAKKSKEQCMCWAGDHYRSISCREKLSGSDIFGMDSLQMAHFKKITRPDTLSQRALGHVWYSKIDGAVEFYTAGGFHPVHRERKLKPLTIYILNKYASHAVPVTVAKN</sequence>
<evidence type="ECO:0000313" key="3">
    <source>
        <dbReference type="Proteomes" id="UP000199705"/>
    </source>
</evidence>
<keyword evidence="1" id="KW-0812">Transmembrane</keyword>